<organism evidence="1 2">
    <name type="scientific">Xylaria hypoxylon</name>
    <dbReference type="NCBI Taxonomy" id="37992"/>
    <lineage>
        <taxon>Eukaryota</taxon>
        <taxon>Fungi</taxon>
        <taxon>Dikarya</taxon>
        <taxon>Ascomycota</taxon>
        <taxon>Pezizomycotina</taxon>
        <taxon>Sordariomycetes</taxon>
        <taxon>Xylariomycetidae</taxon>
        <taxon>Xylariales</taxon>
        <taxon>Xylariaceae</taxon>
        <taxon>Xylaria</taxon>
    </lineage>
</organism>
<dbReference type="OrthoDB" id="4649285at2759"/>
<comment type="caution">
    <text evidence="1">The sequence shown here is derived from an EMBL/GenBank/DDBJ whole genome shotgun (WGS) entry which is preliminary data.</text>
</comment>
<dbReference type="AlphaFoldDB" id="A0A4Z0YSV6"/>
<protein>
    <submittedName>
        <fullName evidence="1">Uncharacterized protein</fullName>
    </submittedName>
</protein>
<proteinExistence type="predicted"/>
<dbReference type="Proteomes" id="UP000297716">
    <property type="component" value="Unassembled WGS sequence"/>
</dbReference>
<reference evidence="1 2" key="1">
    <citation type="submission" date="2019-03" db="EMBL/GenBank/DDBJ databases">
        <title>Draft genome sequence of Xylaria hypoxylon DSM 108379, a ubiquitous saprotrophic-parasitic fungi on hardwood.</title>
        <authorList>
            <person name="Buettner E."/>
            <person name="Leonhardt S."/>
            <person name="Gebauer A.M."/>
            <person name="Liers C."/>
            <person name="Hofrichter M."/>
            <person name="Kellner H."/>
        </authorList>
    </citation>
    <scope>NUCLEOTIDE SEQUENCE [LARGE SCALE GENOMIC DNA]</scope>
    <source>
        <strain evidence="1 2">DSM 108379</strain>
    </source>
</reference>
<evidence type="ECO:0000313" key="2">
    <source>
        <dbReference type="Proteomes" id="UP000297716"/>
    </source>
</evidence>
<keyword evidence="2" id="KW-1185">Reference proteome</keyword>
<gene>
    <name evidence="1" type="ORF">E0Z10_g1649</name>
</gene>
<name>A0A4Z0YSV6_9PEZI</name>
<evidence type="ECO:0000313" key="1">
    <source>
        <dbReference type="EMBL" id="TGJ87124.1"/>
    </source>
</evidence>
<accession>A0A4Z0YSV6</accession>
<sequence length="110" mass="12006">MTNPIQTPQISAQNNGSARAVQYLYLNQDDRASEVPVQRPAINVPIDLGYSMQRFTQSHAHIDDRVLRPLQYFATTTPLTEAQSRARMADILAVAAAAAAAAKASAPRRD</sequence>
<dbReference type="EMBL" id="SKBN01000018">
    <property type="protein sequence ID" value="TGJ87124.1"/>
    <property type="molecule type" value="Genomic_DNA"/>
</dbReference>